<dbReference type="InterPro" id="IPR045126">
    <property type="entry name" value="TRAPPC10/Trs130"/>
</dbReference>
<reference evidence="6" key="1">
    <citation type="submission" date="2022-07" db="EMBL/GenBank/DDBJ databases">
        <title>Phylogenomic reconstructions and comparative analyses of Kickxellomycotina fungi.</title>
        <authorList>
            <person name="Reynolds N.K."/>
            <person name="Stajich J.E."/>
            <person name="Barry K."/>
            <person name="Grigoriev I.V."/>
            <person name="Crous P."/>
            <person name="Smith M.E."/>
        </authorList>
    </citation>
    <scope>NUCLEOTIDE SEQUENCE</scope>
    <source>
        <strain evidence="6">NBRC 100468</strain>
    </source>
</reference>
<evidence type="ECO:0000259" key="4">
    <source>
        <dbReference type="Pfam" id="PF12584"/>
    </source>
</evidence>
<accession>A0A9W8A3X2</accession>
<name>A0A9W8A3X2_9FUNG</name>
<dbReference type="PANTHER" id="PTHR13251:SF3">
    <property type="entry name" value="TRAFFICKING PROTEIN PARTICLE COMPLEX SUBUNIT 10"/>
    <property type="match status" value="1"/>
</dbReference>
<dbReference type="GO" id="GO:1990071">
    <property type="term" value="C:TRAPPII protein complex"/>
    <property type="evidence" value="ECO:0007669"/>
    <property type="project" value="InterPro"/>
</dbReference>
<gene>
    <name evidence="6" type="ORF">H4219_000082</name>
</gene>
<comment type="caution">
    <text evidence="6">The sequence shown here is derived from an EMBL/GenBank/DDBJ whole genome shotgun (WGS) entry which is preliminary data.</text>
</comment>
<dbReference type="InterPro" id="IPR056913">
    <property type="entry name" value="TRAPPC10/Trs130_N"/>
</dbReference>
<dbReference type="OrthoDB" id="10256906at2759"/>
<sequence>MWWERNMYHSRSRLDHLDVEMVPLKSISRAMAPGQSTENRPLVHLYFLEGQDVDVQAYKDVIKPRLEKWVNKVKSKQDEEWLIVYIGKKDDQLQTAASRLFSINTTVFERVRADFQPKSDNDHVILLQEDDEGWVNFIRVLKNMIISSVESQFTTLYTYIRQLDSNRLVPGWNYCRFFILKESLINLYDMMNLYDEALKQYDELDAVFNQIMEAKKLSWFTKFGGTDPGDDNTDLLNLDKKNYRKDIIENKIMLFDFLIYLFGSQCRLILKMGQPLELSKRAKKFLTLMTKIIKDIDTGLSLAFISVWSFNTCMNIVDIIEGFPVSSLASGPSEIELSIRKAELLNHARYQLLIIGTLSGRLPRDYLDGMAIFNEIPFPFPVCLDEPSPNPDDPGGRDLVSAGKGFKFISSPLLSDTVSSDQAFDQVYEKILRQAASYSIECGRKRVANMLKADVARILMLRGKFSEAQSMLKPLIPRYNPKHWTPIYTEWLQCVAICEKGMGDFENYISSIHILLIASDAKSIYQKQFLEASKELRPPGAAFANSPLFIFKSIGSGQSVDSNSVKVVLYSHFRNDVAIDMIKAKLERSGQNPVLLFKENDVELKSGENTVILHCKNVTCTGFFKMKELEICIGNVKFIYYNANVGDSSIIRLDRNPSNISAEIFPIWPYDKQKHPDMSNLDGTIDLPAMEPGSQIVFRISLGTLLSVKVVNAYIEYNSGGDKCLFYDNFMVSFSLPFDVKFESVILQDREVVKLTLLPRSVLPIKISDPQIVSGEGYNANIVSDAQEIYVSDGVKWNHKIYFELISKNETQKTLKSMIPISFGYNPYAEEQLCKKVSNKINELATKYNIAYIKHFLERLALFHIKHTLTVSQNGAMLYVNFLPFDESIKKALKYESPASRKAAHKILDELYNEINGSEIAQDTKKTGSAVDVLHVGYKIEPVVATDVHMSAEPAERCYVGELVNIKLDLTPFTLWGANCPLYNDIVDNRELACLDLIVHVQADEKKCIIISPPKMTLRTKVGETATLKVGAIPQSAGEFPVPNVTCELLIPQPETKALCHVSNDTDTTKSTDDTNSPRSELHNTWKPLQVIKLKKHQFPAVLSNPYQEINPYGP</sequence>
<protein>
    <recommendedName>
        <fullName evidence="8">Trafficking protein particle complex subunit 11</fullName>
    </recommendedName>
</protein>
<dbReference type="GO" id="GO:0005829">
    <property type="term" value="C:cytosol"/>
    <property type="evidence" value="ECO:0007669"/>
    <property type="project" value="GOC"/>
</dbReference>
<dbReference type="GO" id="GO:0034498">
    <property type="term" value="P:early endosome to Golgi transport"/>
    <property type="evidence" value="ECO:0007669"/>
    <property type="project" value="TreeGrafter"/>
</dbReference>
<proteinExistence type="predicted"/>
<evidence type="ECO:0000256" key="1">
    <source>
        <dbReference type="ARBA" id="ARBA00004555"/>
    </source>
</evidence>
<evidence type="ECO:0000313" key="7">
    <source>
        <dbReference type="Proteomes" id="UP001150538"/>
    </source>
</evidence>
<dbReference type="Proteomes" id="UP001150538">
    <property type="component" value="Unassembled WGS sequence"/>
</dbReference>
<feature type="domain" description="TRAPPC10/Trs130 N-terminal" evidence="5">
    <location>
        <begin position="3"/>
        <end position="277"/>
    </location>
</feature>
<feature type="domain" description="TRAPPC10/Trs130 C-terminal" evidence="4">
    <location>
        <begin position="948"/>
        <end position="1076"/>
    </location>
</feature>
<organism evidence="6 7">
    <name type="scientific">Mycoemilia scoparia</name>
    <dbReference type="NCBI Taxonomy" id="417184"/>
    <lineage>
        <taxon>Eukaryota</taxon>
        <taxon>Fungi</taxon>
        <taxon>Fungi incertae sedis</taxon>
        <taxon>Zoopagomycota</taxon>
        <taxon>Kickxellomycotina</taxon>
        <taxon>Kickxellomycetes</taxon>
        <taxon>Kickxellales</taxon>
        <taxon>Kickxellaceae</taxon>
        <taxon>Mycoemilia</taxon>
    </lineage>
</organism>
<dbReference type="Pfam" id="PF23036">
    <property type="entry name" value="TRAPPC10_1st"/>
    <property type="match status" value="1"/>
</dbReference>
<evidence type="ECO:0008006" key="8">
    <source>
        <dbReference type="Google" id="ProtNLM"/>
    </source>
</evidence>
<evidence type="ECO:0000256" key="3">
    <source>
        <dbReference type="ARBA" id="ARBA00023034"/>
    </source>
</evidence>
<comment type="subcellular location">
    <subcellularLocation>
        <location evidence="1">Golgi apparatus</location>
    </subcellularLocation>
</comment>
<dbReference type="EMBL" id="JANBPU010000001">
    <property type="protein sequence ID" value="KAJ1922220.1"/>
    <property type="molecule type" value="Genomic_DNA"/>
</dbReference>
<keyword evidence="2" id="KW-0813">Transport</keyword>
<keyword evidence="7" id="KW-1185">Reference proteome</keyword>
<evidence type="ECO:0000259" key="5">
    <source>
        <dbReference type="Pfam" id="PF23036"/>
    </source>
</evidence>
<evidence type="ECO:0000256" key="2">
    <source>
        <dbReference type="ARBA" id="ARBA00022448"/>
    </source>
</evidence>
<dbReference type="GO" id="GO:0006891">
    <property type="term" value="P:intra-Golgi vesicle-mediated transport"/>
    <property type="evidence" value="ECO:0007669"/>
    <property type="project" value="TreeGrafter"/>
</dbReference>
<keyword evidence="3" id="KW-0333">Golgi apparatus</keyword>
<dbReference type="AlphaFoldDB" id="A0A9W8A3X2"/>
<dbReference type="PANTHER" id="PTHR13251">
    <property type="entry name" value="EPILEPSY HOLOPROSENCEPHALY CANDIDATE 1/TMEM1"/>
    <property type="match status" value="1"/>
</dbReference>
<evidence type="ECO:0000313" key="6">
    <source>
        <dbReference type="EMBL" id="KAJ1922220.1"/>
    </source>
</evidence>
<dbReference type="Pfam" id="PF12584">
    <property type="entry name" value="TRAPPC10"/>
    <property type="match status" value="1"/>
</dbReference>
<dbReference type="InterPro" id="IPR022233">
    <property type="entry name" value="TRAPPC10/Trs130_C"/>
</dbReference>